<protein>
    <submittedName>
        <fullName evidence="1">Uncharacterized protein</fullName>
    </submittedName>
</protein>
<dbReference type="Proteomes" id="UP001595530">
    <property type="component" value="Unassembled WGS sequence"/>
</dbReference>
<evidence type="ECO:0000313" key="1">
    <source>
        <dbReference type="EMBL" id="MFC3110096.1"/>
    </source>
</evidence>
<keyword evidence="2" id="KW-1185">Reference proteome</keyword>
<name>A0ABV7F7Q6_9BURK</name>
<organism evidence="1 2">
    <name type="scientific">Undibacterium arcticum</name>
    <dbReference type="NCBI Taxonomy" id="1762892"/>
    <lineage>
        <taxon>Bacteria</taxon>
        <taxon>Pseudomonadati</taxon>
        <taxon>Pseudomonadota</taxon>
        <taxon>Betaproteobacteria</taxon>
        <taxon>Burkholderiales</taxon>
        <taxon>Oxalobacteraceae</taxon>
        <taxon>Undibacterium</taxon>
    </lineage>
</organism>
<sequence length="92" mass="10482">MLVRLLSDLHLEFEVLPIRRDIGTGTSGIEWAKKTFGCPVIYVACNHEFYSHHFDDLIPELRAAAAGTNVHFLEKGNVRFTGATLWTDFKLY</sequence>
<dbReference type="RefSeq" id="WP_390329390.1">
    <property type="nucleotide sequence ID" value="NZ_JBHRTP010000068.1"/>
</dbReference>
<evidence type="ECO:0000313" key="2">
    <source>
        <dbReference type="Proteomes" id="UP001595530"/>
    </source>
</evidence>
<dbReference type="EMBL" id="JBHRTP010000068">
    <property type="protein sequence ID" value="MFC3110096.1"/>
    <property type="molecule type" value="Genomic_DNA"/>
</dbReference>
<accession>A0ABV7F7Q6</accession>
<reference evidence="2" key="1">
    <citation type="journal article" date="2019" name="Int. J. Syst. Evol. Microbiol.">
        <title>The Global Catalogue of Microorganisms (GCM) 10K type strain sequencing project: providing services to taxonomists for standard genome sequencing and annotation.</title>
        <authorList>
            <consortium name="The Broad Institute Genomics Platform"/>
            <consortium name="The Broad Institute Genome Sequencing Center for Infectious Disease"/>
            <person name="Wu L."/>
            <person name="Ma J."/>
        </authorList>
    </citation>
    <scope>NUCLEOTIDE SEQUENCE [LARGE SCALE GENOMIC DNA]</scope>
    <source>
        <strain evidence="2">KCTC 42986</strain>
    </source>
</reference>
<gene>
    <name evidence="1" type="ORF">ACFOFO_19380</name>
</gene>
<comment type="caution">
    <text evidence="1">The sequence shown here is derived from an EMBL/GenBank/DDBJ whole genome shotgun (WGS) entry which is preliminary data.</text>
</comment>
<proteinExistence type="predicted"/>